<dbReference type="InterPro" id="IPR003501">
    <property type="entry name" value="PTS_EIIB_2/3"/>
</dbReference>
<dbReference type="InterPro" id="IPR013196">
    <property type="entry name" value="HTH_11"/>
</dbReference>
<feature type="domain" description="PRD" evidence="8">
    <location>
        <begin position="191"/>
        <end position="293"/>
    </location>
</feature>
<dbReference type="CDD" id="cd00211">
    <property type="entry name" value="PTS_IIA_fru"/>
    <property type="match status" value="1"/>
</dbReference>
<dbReference type="Gene3D" id="1.10.1790.10">
    <property type="entry name" value="PRD domain"/>
    <property type="match status" value="2"/>
</dbReference>
<dbReference type="SUPFAM" id="SSF63520">
    <property type="entry name" value="PTS-regulatory domain, PRD"/>
    <property type="match status" value="2"/>
</dbReference>
<dbReference type="AlphaFoldDB" id="A0A841Z1D9"/>
<keyword evidence="5" id="KW-0804">Transcription</keyword>
<dbReference type="EMBL" id="JAARRL010000001">
    <property type="protein sequence ID" value="MBC1499025.1"/>
    <property type="molecule type" value="Genomic_DNA"/>
</dbReference>
<dbReference type="SUPFAM" id="SSF55804">
    <property type="entry name" value="Phoshotransferase/anion transport protein"/>
    <property type="match status" value="1"/>
</dbReference>
<dbReference type="Proteomes" id="UP000564536">
    <property type="component" value="Unassembled WGS sequence"/>
</dbReference>
<dbReference type="InterPro" id="IPR036095">
    <property type="entry name" value="PTS_EIIB-like_sf"/>
</dbReference>
<dbReference type="RefSeq" id="WP_185423795.1">
    <property type="nucleotide sequence ID" value="NZ_JAARRL010000001.1"/>
</dbReference>
<dbReference type="PROSITE" id="PS51099">
    <property type="entry name" value="PTS_EIIB_TYPE_2"/>
    <property type="match status" value="1"/>
</dbReference>
<evidence type="ECO:0000259" key="7">
    <source>
        <dbReference type="PROSITE" id="PS51099"/>
    </source>
</evidence>
<dbReference type="InterPro" id="IPR007737">
    <property type="entry name" value="Mga_HTH"/>
</dbReference>
<dbReference type="PANTHER" id="PTHR30185:SF13">
    <property type="entry name" value="LICABCH OPERON REGULATOR-RELATED"/>
    <property type="match status" value="1"/>
</dbReference>
<evidence type="ECO:0000259" key="6">
    <source>
        <dbReference type="PROSITE" id="PS51094"/>
    </source>
</evidence>
<dbReference type="InterPro" id="IPR050661">
    <property type="entry name" value="BglG_antiterminators"/>
</dbReference>
<dbReference type="GO" id="GO:0008982">
    <property type="term" value="F:protein-N(PI)-phosphohistidine-sugar phosphotransferase activity"/>
    <property type="evidence" value="ECO:0007669"/>
    <property type="project" value="InterPro"/>
</dbReference>
<dbReference type="InterPro" id="IPR011608">
    <property type="entry name" value="PRD"/>
</dbReference>
<keyword evidence="4" id="KW-0010">Activator</keyword>
<feature type="domain" description="PTS EIIA type-2" evidence="6">
    <location>
        <begin position="495"/>
        <end position="635"/>
    </location>
</feature>
<dbReference type="Pfam" id="PF00359">
    <property type="entry name" value="PTS_EIIA_2"/>
    <property type="match status" value="1"/>
</dbReference>
<dbReference type="SUPFAM" id="SSF52794">
    <property type="entry name" value="PTS system IIB component-like"/>
    <property type="match status" value="1"/>
</dbReference>
<dbReference type="Pfam" id="PF05043">
    <property type="entry name" value="Mga"/>
    <property type="match status" value="1"/>
</dbReference>
<reference evidence="9 10" key="1">
    <citation type="submission" date="2020-03" db="EMBL/GenBank/DDBJ databases">
        <title>Soil Listeria distribution.</title>
        <authorList>
            <person name="Liao J."/>
            <person name="Wiedmann M."/>
        </authorList>
    </citation>
    <scope>NUCLEOTIDE SEQUENCE [LARGE SCALE GENOMIC DNA]</scope>
    <source>
        <strain evidence="9 10">FSL L7-1523</strain>
    </source>
</reference>
<feature type="domain" description="PTS EIIB type-2" evidence="7">
    <location>
        <begin position="404"/>
        <end position="493"/>
    </location>
</feature>
<dbReference type="GO" id="GO:0009401">
    <property type="term" value="P:phosphoenolpyruvate-dependent sugar phosphotransferase system"/>
    <property type="evidence" value="ECO:0007669"/>
    <property type="project" value="InterPro"/>
</dbReference>
<keyword evidence="1" id="KW-0808">Transferase</keyword>
<dbReference type="InterPro" id="IPR013011">
    <property type="entry name" value="PTS_EIIB_2"/>
</dbReference>
<comment type="caution">
    <text evidence="9">The sequence shown here is derived from an EMBL/GenBank/DDBJ whole genome shotgun (WGS) entry which is preliminary data.</text>
</comment>
<evidence type="ECO:0000313" key="10">
    <source>
        <dbReference type="Proteomes" id="UP000564536"/>
    </source>
</evidence>
<evidence type="ECO:0000256" key="4">
    <source>
        <dbReference type="ARBA" id="ARBA00023159"/>
    </source>
</evidence>
<proteinExistence type="predicted"/>
<evidence type="ECO:0000256" key="1">
    <source>
        <dbReference type="ARBA" id="ARBA00022679"/>
    </source>
</evidence>
<accession>A0A841Z1D9</accession>
<keyword evidence="3" id="KW-0805">Transcription regulation</keyword>
<dbReference type="Pfam" id="PF08279">
    <property type="entry name" value="HTH_11"/>
    <property type="match status" value="1"/>
</dbReference>
<dbReference type="InterPro" id="IPR036634">
    <property type="entry name" value="PRD_sf"/>
</dbReference>
<dbReference type="CDD" id="cd05568">
    <property type="entry name" value="PTS_IIB_bgl_like"/>
    <property type="match status" value="1"/>
</dbReference>
<dbReference type="InterPro" id="IPR036388">
    <property type="entry name" value="WH-like_DNA-bd_sf"/>
</dbReference>
<evidence type="ECO:0000256" key="2">
    <source>
        <dbReference type="ARBA" id="ARBA00022737"/>
    </source>
</evidence>
<dbReference type="PANTHER" id="PTHR30185">
    <property type="entry name" value="CRYPTIC BETA-GLUCOSIDE BGL OPERON ANTITERMINATOR"/>
    <property type="match status" value="1"/>
</dbReference>
<dbReference type="PROSITE" id="PS51372">
    <property type="entry name" value="PRD_2"/>
    <property type="match status" value="2"/>
</dbReference>
<dbReference type="Pfam" id="PF00874">
    <property type="entry name" value="PRD"/>
    <property type="match status" value="2"/>
</dbReference>
<dbReference type="Gene3D" id="3.40.930.10">
    <property type="entry name" value="Mannitol-specific EII, Chain A"/>
    <property type="match status" value="1"/>
</dbReference>
<name>A0A841Z1D9_9LIST</name>
<dbReference type="PROSITE" id="PS51094">
    <property type="entry name" value="PTS_EIIA_TYPE_2"/>
    <property type="match status" value="1"/>
</dbReference>
<dbReference type="Gene3D" id="1.10.10.10">
    <property type="entry name" value="Winged helix-like DNA-binding domain superfamily/Winged helix DNA-binding domain"/>
    <property type="match status" value="2"/>
</dbReference>
<evidence type="ECO:0000256" key="3">
    <source>
        <dbReference type="ARBA" id="ARBA00023015"/>
    </source>
</evidence>
<evidence type="ECO:0000313" key="9">
    <source>
        <dbReference type="EMBL" id="MBC1499025.1"/>
    </source>
</evidence>
<dbReference type="GO" id="GO:0006355">
    <property type="term" value="P:regulation of DNA-templated transcription"/>
    <property type="evidence" value="ECO:0007669"/>
    <property type="project" value="InterPro"/>
</dbReference>
<gene>
    <name evidence="9" type="ORF">HB943_00320</name>
</gene>
<dbReference type="Pfam" id="PF02302">
    <property type="entry name" value="PTS_IIB"/>
    <property type="match status" value="1"/>
</dbReference>
<evidence type="ECO:0000259" key="8">
    <source>
        <dbReference type="PROSITE" id="PS51372"/>
    </source>
</evidence>
<sequence length="644" mass="73421">MSEPKISVPRWRDLLQLLYVKMDFVSGKELGEELHVDPRTIRNDIKALHDILASSKNEITSVRGVGYKLVVEDETALRNLLLVDTSERSNLHITPMLAEDRTDYIIRYLLLKNEYVKLDDIADELYVSKSTINAGIPEVKRKLAEFDLKLSKKAGYGVKILGTELHVRFCFSHYLLTKSRSLLISEAEQGFFKEVDLEGIQRIVAKTVSKYEIHMTDIALKNLIIHIAIAICRIRDDCYVAADELLNIEFNMQELRASQTMIREIEAQEEVVFPETELSYLLLHISAKHIATDYDDYREFMLVNKMLEQIQKRYGYALLGDQALVSNLILHLKPAINRIKFQMNIQNPYLPNLKQNHPLAFELGLTAKDVLEEELGTKVNEAEAGYLAIHLLYAMDKAQESVKKRVLIVCASGLGTSQLLQSKVRKAFAEELEIIGVYSFHEYESRPIACDFVIATVPLRHQRHPYVQVSPFLMKADMRAIEAMLGNSPLFQVESVFSESLFVISEKGWDKERVLRTLAGLLEKQGCVGEDYLPSIFERELVVPTFLGNGLATPHPIQADVARTAIAVCICETSVLWNEEDYAQVVFMLAVKNKEQSQLTDTYELISDIVENPKVMRQLKAIRDFDGFMDILKNSRTKPSDTQK</sequence>
<keyword evidence="2" id="KW-0677">Repeat</keyword>
<evidence type="ECO:0000256" key="5">
    <source>
        <dbReference type="ARBA" id="ARBA00023163"/>
    </source>
</evidence>
<dbReference type="InterPro" id="IPR002178">
    <property type="entry name" value="PTS_EIIA_type-2_dom"/>
</dbReference>
<protein>
    <submittedName>
        <fullName evidence="9">Transcription antiterminator</fullName>
    </submittedName>
</protein>
<feature type="domain" description="PRD" evidence="8">
    <location>
        <begin position="294"/>
        <end position="401"/>
    </location>
</feature>
<organism evidence="9 10">
    <name type="scientific">Listeria weihenstephanensis</name>
    <dbReference type="NCBI Taxonomy" id="1006155"/>
    <lineage>
        <taxon>Bacteria</taxon>
        <taxon>Bacillati</taxon>
        <taxon>Bacillota</taxon>
        <taxon>Bacilli</taxon>
        <taxon>Bacillales</taxon>
        <taxon>Listeriaceae</taxon>
        <taxon>Listeria</taxon>
    </lineage>
</organism>
<dbReference type="InterPro" id="IPR016152">
    <property type="entry name" value="PTrfase/Anion_transptr"/>
</dbReference>
<dbReference type="Gene3D" id="3.40.50.2300">
    <property type="match status" value="1"/>
</dbReference>